<evidence type="ECO:0000313" key="2">
    <source>
        <dbReference type="Proteomes" id="UP001321473"/>
    </source>
</evidence>
<sequence length="66" mass="7515">MLDPYSRAVLALCHVLKCTLGATRFRCPDNYFDEYAKIQDFQIPGLAHTPADDCKDFPLPKRGWLA</sequence>
<gene>
    <name evidence="1" type="ORF">V5799_014888</name>
</gene>
<protein>
    <submittedName>
        <fullName evidence="1">Uncharacterized protein</fullName>
    </submittedName>
</protein>
<dbReference type="AlphaFoldDB" id="A0AAQ4E1Q7"/>
<dbReference type="EMBL" id="JARKHS020023632">
    <property type="protein sequence ID" value="KAK8768647.1"/>
    <property type="molecule type" value="Genomic_DNA"/>
</dbReference>
<reference evidence="1 2" key="1">
    <citation type="journal article" date="2023" name="Arcadia Sci">
        <title>De novo assembly of a long-read Amblyomma americanum tick genome.</title>
        <authorList>
            <person name="Chou S."/>
            <person name="Poskanzer K.E."/>
            <person name="Rollins M."/>
            <person name="Thuy-Boun P.S."/>
        </authorList>
    </citation>
    <scope>NUCLEOTIDE SEQUENCE [LARGE SCALE GENOMIC DNA]</scope>
    <source>
        <strain evidence="1">F_SG_1</strain>
        <tissue evidence="1">Salivary glands</tissue>
    </source>
</reference>
<comment type="caution">
    <text evidence="1">The sequence shown here is derived from an EMBL/GenBank/DDBJ whole genome shotgun (WGS) entry which is preliminary data.</text>
</comment>
<name>A0AAQ4E1Q7_AMBAM</name>
<dbReference type="Proteomes" id="UP001321473">
    <property type="component" value="Unassembled WGS sequence"/>
</dbReference>
<accession>A0AAQ4E1Q7</accession>
<evidence type="ECO:0000313" key="1">
    <source>
        <dbReference type="EMBL" id="KAK8768647.1"/>
    </source>
</evidence>
<organism evidence="1 2">
    <name type="scientific">Amblyomma americanum</name>
    <name type="common">Lone star tick</name>
    <dbReference type="NCBI Taxonomy" id="6943"/>
    <lineage>
        <taxon>Eukaryota</taxon>
        <taxon>Metazoa</taxon>
        <taxon>Ecdysozoa</taxon>
        <taxon>Arthropoda</taxon>
        <taxon>Chelicerata</taxon>
        <taxon>Arachnida</taxon>
        <taxon>Acari</taxon>
        <taxon>Parasitiformes</taxon>
        <taxon>Ixodida</taxon>
        <taxon>Ixodoidea</taxon>
        <taxon>Ixodidae</taxon>
        <taxon>Amblyomminae</taxon>
        <taxon>Amblyomma</taxon>
    </lineage>
</organism>
<proteinExistence type="predicted"/>
<keyword evidence="2" id="KW-1185">Reference proteome</keyword>